<accession>A0A1E3GVT2</accession>
<dbReference type="GO" id="GO:0000160">
    <property type="term" value="P:phosphorelay signal transduction system"/>
    <property type="evidence" value="ECO:0007669"/>
    <property type="project" value="InterPro"/>
</dbReference>
<evidence type="ECO:0000256" key="1">
    <source>
        <dbReference type="ARBA" id="ARBA00022679"/>
    </source>
</evidence>
<dbReference type="CDD" id="cd01949">
    <property type="entry name" value="GGDEF"/>
    <property type="match status" value="1"/>
</dbReference>
<dbReference type="AlphaFoldDB" id="A0A1E3GVT2"/>
<proteinExistence type="predicted"/>
<dbReference type="PATRIC" id="fig|291169.3.peg.807"/>
<keyword evidence="8" id="KW-1185">Reference proteome</keyword>
<dbReference type="EMBL" id="MCRI01000005">
    <property type="protein sequence ID" value="ODN67461.1"/>
    <property type="molecule type" value="Genomic_DNA"/>
</dbReference>
<evidence type="ECO:0000259" key="6">
    <source>
        <dbReference type="PROSITE" id="PS50887"/>
    </source>
</evidence>
<keyword evidence="3" id="KW-0597">Phosphoprotein</keyword>
<dbReference type="PROSITE" id="PS50883">
    <property type="entry name" value="EAL"/>
    <property type="match status" value="1"/>
</dbReference>
<keyword evidence="1" id="KW-0808">Transferase</keyword>
<dbReference type="Gene3D" id="3.30.450.40">
    <property type="match status" value="1"/>
</dbReference>
<dbReference type="SMART" id="SM00052">
    <property type="entry name" value="EAL"/>
    <property type="match status" value="1"/>
</dbReference>
<evidence type="ECO:0000259" key="5">
    <source>
        <dbReference type="PROSITE" id="PS50883"/>
    </source>
</evidence>
<evidence type="ECO:0000256" key="3">
    <source>
        <dbReference type="PROSITE-ProRule" id="PRU00169"/>
    </source>
</evidence>
<dbReference type="STRING" id="291169.A9E74_00805"/>
<dbReference type="Gene3D" id="3.40.50.2300">
    <property type="match status" value="1"/>
</dbReference>
<dbReference type="InterPro" id="IPR003018">
    <property type="entry name" value="GAF"/>
</dbReference>
<protein>
    <submittedName>
        <fullName evidence="7">Phytochrome-like protein cph2</fullName>
    </submittedName>
</protein>
<dbReference type="PROSITE" id="PS50110">
    <property type="entry name" value="RESPONSE_REGULATORY"/>
    <property type="match status" value="1"/>
</dbReference>
<evidence type="ECO:0000259" key="4">
    <source>
        <dbReference type="PROSITE" id="PS50110"/>
    </source>
</evidence>
<dbReference type="Gene3D" id="3.20.20.450">
    <property type="entry name" value="EAL domain"/>
    <property type="match status" value="1"/>
</dbReference>
<evidence type="ECO:0000313" key="7">
    <source>
        <dbReference type="EMBL" id="ODN67461.1"/>
    </source>
</evidence>
<dbReference type="NCBIfam" id="TIGR00254">
    <property type="entry name" value="GGDEF"/>
    <property type="match status" value="1"/>
</dbReference>
<dbReference type="Proteomes" id="UP000094379">
    <property type="component" value="Unassembled WGS sequence"/>
</dbReference>
<dbReference type="SMART" id="SM00267">
    <property type="entry name" value="GGDEF"/>
    <property type="match status" value="1"/>
</dbReference>
<dbReference type="PANTHER" id="PTHR33121">
    <property type="entry name" value="CYCLIC DI-GMP PHOSPHODIESTERASE PDEF"/>
    <property type="match status" value="1"/>
</dbReference>
<dbReference type="SUPFAM" id="SSF55781">
    <property type="entry name" value="GAF domain-like"/>
    <property type="match status" value="1"/>
</dbReference>
<dbReference type="InterPro" id="IPR035919">
    <property type="entry name" value="EAL_sf"/>
</dbReference>
<dbReference type="Pfam" id="PF00072">
    <property type="entry name" value="Response_reg"/>
    <property type="match status" value="1"/>
</dbReference>
<gene>
    <name evidence="7" type="primary">cph2_1</name>
    <name evidence="7" type="ORF">A9E74_00805</name>
</gene>
<dbReference type="Pfam" id="PF01590">
    <property type="entry name" value="GAF"/>
    <property type="match status" value="1"/>
</dbReference>
<dbReference type="SUPFAM" id="SSF55073">
    <property type="entry name" value="Nucleotide cyclase"/>
    <property type="match status" value="1"/>
</dbReference>
<dbReference type="PROSITE" id="PS50887">
    <property type="entry name" value="GGDEF"/>
    <property type="match status" value="1"/>
</dbReference>
<dbReference type="CDD" id="cd01948">
    <property type="entry name" value="EAL"/>
    <property type="match status" value="1"/>
</dbReference>
<keyword evidence="2" id="KW-0418">Kinase</keyword>
<dbReference type="SUPFAM" id="SSF141868">
    <property type="entry name" value="EAL domain-like"/>
    <property type="match status" value="1"/>
</dbReference>
<sequence>MDNKEYSVPMTELKVLILDDNNLTARAIANVAEFIGLSAKVTSDFQSFLNILNEWQPQYLIVDLIMPDMDGVEVLGELGKMQVEAQLIITSGAGQQLLHAAARSAGAHGLNVLGILPKPFNPKAFRDLINAESNNTADNTFGRQLRAENQINTLTVTELEQAIDARDIYLVYQPKVSCISGALTGFEALARWHHPEKGFISPEKFIPLAEQHNLIDRLTLQVFEQALPFLNQLQDADTVQGIQSRGLLLSVNISAASLKNLYLFKQIELLCKSNNVKPDQLILELTETAAMDDPVMSLDILTRLRLRGFRLSIDDFGTGFSSMLALVRMPFSEVKVDKTFVMTSGDSRESRLVIKAIIELAHSLNMQVAAEGIEDNEALELLRNMGCDQAQGYFIGRPMLADAFIEWSKQSSEHIDSHRIKHLHGLGLLDSEPEQRYDRLTKLCTRLFNVDISLISLIDENRQWIKSSQGFSQRQTERSIAFCNQTISQEEIFIVPDTLLDEQYVNNIMVTSAPYVRFYAGCPIRAKSGAKLGALCLKHSEPREFSIKDKLLLKQLTEMVEEEIDYNPFLDEDKLTGLLNREAFERRAQKLITIFAPHQIPITMFYFDLNNYKRIIEAHGISAGDEALIHFSRLLLETFTDTELVARLVDDEFVVLCICELKGAPLETLAEAVKQHNSSVSPHLNIQYTVGTACSQSMLNVDLQSLYMYADSDLYDHKSP</sequence>
<dbReference type="InterPro" id="IPR000160">
    <property type="entry name" value="GGDEF_dom"/>
</dbReference>
<dbReference type="Gene3D" id="3.30.70.270">
    <property type="match status" value="1"/>
</dbReference>
<dbReference type="InterPro" id="IPR011006">
    <property type="entry name" value="CheY-like_superfamily"/>
</dbReference>
<dbReference type="InterPro" id="IPR029016">
    <property type="entry name" value="GAF-like_dom_sf"/>
</dbReference>
<feature type="domain" description="EAL" evidence="5">
    <location>
        <begin position="152"/>
        <end position="412"/>
    </location>
</feature>
<reference evidence="7 8" key="1">
    <citation type="submission" date="2016-07" db="EMBL/GenBank/DDBJ databases">
        <title>Draft Genome Sequence of Methylophaga muralis Bur 1.</title>
        <authorList>
            <person name="Vasilenko O.V."/>
            <person name="Doronina N.V."/>
            <person name="Shmareva M.N."/>
            <person name="Tarlachkov S.V."/>
            <person name="Mustakhimov I."/>
            <person name="Trotsenko Y.A."/>
        </authorList>
    </citation>
    <scope>NUCLEOTIDE SEQUENCE [LARGE SCALE GENOMIC DNA]</scope>
    <source>
        <strain evidence="7 8">Bur 1</strain>
    </source>
</reference>
<dbReference type="InterPro" id="IPR001633">
    <property type="entry name" value="EAL_dom"/>
</dbReference>
<dbReference type="PANTHER" id="PTHR33121:SF71">
    <property type="entry name" value="OXYGEN SENSOR PROTEIN DOSP"/>
    <property type="match status" value="1"/>
</dbReference>
<evidence type="ECO:0000313" key="8">
    <source>
        <dbReference type="Proteomes" id="UP000094379"/>
    </source>
</evidence>
<dbReference type="InterPro" id="IPR043128">
    <property type="entry name" value="Rev_trsase/Diguanyl_cyclase"/>
</dbReference>
<feature type="modified residue" description="4-aspartylphosphate" evidence="3">
    <location>
        <position position="63"/>
    </location>
</feature>
<dbReference type="InterPro" id="IPR029787">
    <property type="entry name" value="Nucleotide_cyclase"/>
</dbReference>
<comment type="caution">
    <text evidence="7">The sequence shown here is derived from an EMBL/GenBank/DDBJ whole genome shotgun (WGS) entry which is preliminary data.</text>
</comment>
<dbReference type="Pfam" id="PF00563">
    <property type="entry name" value="EAL"/>
    <property type="match status" value="1"/>
</dbReference>
<dbReference type="SMART" id="SM00448">
    <property type="entry name" value="REC"/>
    <property type="match status" value="1"/>
</dbReference>
<dbReference type="GO" id="GO:0016301">
    <property type="term" value="F:kinase activity"/>
    <property type="evidence" value="ECO:0007669"/>
    <property type="project" value="UniProtKB-KW"/>
</dbReference>
<dbReference type="GO" id="GO:0071111">
    <property type="term" value="F:cyclic-guanylate-specific phosphodiesterase activity"/>
    <property type="evidence" value="ECO:0007669"/>
    <property type="project" value="InterPro"/>
</dbReference>
<name>A0A1E3GVT2_9GAMM</name>
<evidence type="ECO:0000256" key="2">
    <source>
        <dbReference type="ARBA" id="ARBA00022777"/>
    </source>
</evidence>
<dbReference type="Pfam" id="PF00990">
    <property type="entry name" value="GGDEF"/>
    <property type="match status" value="1"/>
</dbReference>
<feature type="domain" description="GGDEF" evidence="6">
    <location>
        <begin position="600"/>
        <end position="720"/>
    </location>
</feature>
<dbReference type="InterPro" id="IPR001789">
    <property type="entry name" value="Sig_transdc_resp-reg_receiver"/>
</dbReference>
<dbReference type="InterPro" id="IPR050706">
    <property type="entry name" value="Cyclic-di-GMP_PDE-like"/>
</dbReference>
<feature type="domain" description="Response regulatory" evidence="4">
    <location>
        <begin position="14"/>
        <end position="133"/>
    </location>
</feature>
<organism evidence="7 8">
    <name type="scientific">Methylophaga muralis</name>
    <dbReference type="NCBI Taxonomy" id="291169"/>
    <lineage>
        <taxon>Bacteria</taxon>
        <taxon>Pseudomonadati</taxon>
        <taxon>Pseudomonadota</taxon>
        <taxon>Gammaproteobacteria</taxon>
        <taxon>Thiotrichales</taxon>
        <taxon>Piscirickettsiaceae</taxon>
        <taxon>Methylophaga</taxon>
    </lineage>
</organism>
<dbReference type="SUPFAM" id="SSF52172">
    <property type="entry name" value="CheY-like"/>
    <property type="match status" value="1"/>
</dbReference>